<comment type="caution">
    <text evidence="1">The sequence shown here is derived from an EMBL/GenBank/DDBJ whole genome shotgun (WGS) entry which is preliminary data.</text>
</comment>
<organism evidence="1">
    <name type="scientific">mine drainage metagenome</name>
    <dbReference type="NCBI Taxonomy" id="410659"/>
    <lineage>
        <taxon>unclassified sequences</taxon>
        <taxon>metagenomes</taxon>
        <taxon>ecological metagenomes</taxon>
    </lineage>
</organism>
<reference evidence="1" key="1">
    <citation type="submission" date="2009-10" db="EMBL/GenBank/DDBJ databases">
        <title>Diversity of trophic interactions inside an arsenic-rich microbial ecosystem.</title>
        <authorList>
            <person name="Bertin P.N."/>
            <person name="Heinrich-Salmeron A."/>
            <person name="Pelletier E."/>
            <person name="Goulhen-Chollet F."/>
            <person name="Arsene-Ploetze F."/>
            <person name="Gallien S."/>
            <person name="Calteau A."/>
            <person name="Vallenet D."/>
            <person name="Casiot C."/>
            <person name="Chane-Woon-Ming B."/>
            <person name="Giloteaux L."/>
            <person name="Barakat M."/>
            <person name="Bonnefoy V."/>
            <person name="Bruneel O."/>
            <person name="Chandler M."/>
            <person name="Cleiss J."/>
            <person name="Duran R."/>
            <person name="Elbaz-Poulichet F."/>
            <person name="Fonknechten N."/>
            <person name="Lauga B."/>
            <person name="Mornico D."/>
            <person name="Ortet P."/>
            <person name="Schaeffer C."/>
            <person name="Siguier P."/>
            <person name="Alexander Thil Smith A."/>
            <person name="Van Dorsselaer A."/>
            <person name="Weissenbach J."/>
            <person name="Medigue C."/>
            <person name="Le Paslier D."/>
        </authorList>
    </citation>
    <scope>NUCLEOTIDE SEQUENCE</scope>
</reference>
<protein>
    <submittedName>
        <fullName evidence="1">Uncharacterized protein</fullName>
    </submittedName>
</protein>
<proteinExistence type="predicted"/>
<dbReference type="EMBL" id="CABQ01000297">
    <property type="protein sequence ID" value="CBI08963.1"/>
    <property type="molecule type" value="Genomic_DNA"/>
</dbReference>
<gene>
    <name evidence="1" type="ORF">CARN6_2496</name>
</gene>
<accession>E6QNZ2</accession>
<evidence type="ECO:0000313" key="1">
    <source>
        <dbReference type="EMBL" id="CBI08963.1"/>
    </source>
</evidence>
<name>E6QNZ2_9ZZZZ</name>
<sequence length="75" mass="8188">MRVVYGVWGDFGNHGPAGAQPRLRTTKGAQPIPWDLGCRITELPIVTSPKIAGTKRNGVTAVTRVQQRKSDNDVF</sequence>
<dbReference type="AlphaFoldDB" id="E6QNZ2"/>